<feature type="region of interest" description="Disordered" evidence="1">
    <location>
        <begin position="1"/>
        <end position="27"/>
    </location>
</feature>
<comment type="caution">
    <text evidence="2">The sequence shown here is derived from an EMBL/GenBank/DDBJ whole genome shotgun (WGS) entry which is preliminary data.</text>
</comment>
<dbReference type="EMBL" id="JBBPBN010000002">
    <property type="protein sequence ID" value="KAK9044599.1"/>
    <property type="molecule type" value="Genomic_DNA"/>
</dbReference>
<organism evidence="2 3">
    <name type="scientific">Hibiscus sabdariffa</name>
    <name type="common">roselle</name>
    <dbReference type="NCBI Taxonomy" id="183260"/>
    <lineage>
        <taxon>Eukaryota</taxon>
        <taxon>Viridiplantae</taxon>
        <taxon>Streptophyta</taxon>
        <taxon>Embryophyta</taxon>
        <taxon>Tracheophyta</taxon>
        <taxon>Spermatophyta</taxon>
        <taxon>Magnoliopsida</taxon>
        <taxon>eudicotyledons</taxon>
        <taxon>Gunneridae</taxon>
        <taxon>Pentapetalae</taxon>
        <taxon>rosids</taxon>
        <taxon>malvids</taxon>
        <taxon>Malvales</taxon>
        <taxon>Malvaceae</taxon>
        <taxon>Malvoideae</taxon>
        <taxon>Hibiscus</taxon>
    </lineage>
</organism>
<evidence type="ECO:0000313" key="3">
    <source>
        <dbReference type="Proteomes" id="UP001396334"/>
    </source>
</evidence>
<reference evidence="2 3" key="1">
    <citation type="journal article" date="2024" name="G3 (Bethesda)">
        <title>Genome assembly of Hibiscus sabdariffa L. provides insights into metabolisms of medicinal natural products.</title>
        <authorList>
            <person name="Kim T."/>
        </authorList>
    </citation>
    <scope>NUCLEOTIDE SEQUENCE [LARGE SCALE GENOMIC DNA]</scope>
    <source>
        <strain evidence="2">TK-2024</strain>
        <tissue evidence="2">Old leaves</tissue>
    </source>
</reference>
<evidence type="ECO:0000256" key="1">
    <source>
        <dbReference type="SAM" id="MobiDB-lite"/>
    </source>
</evidence>
<gene>
    <name evidence="2" type="ORF">V6N11_058497</name>
</gene>
<accession>A0ABR2U564</accession>
<protein>
    <submittedName>
        <fullName evidence="2">Uncharacterized protein</fullName>
    </submittedName>
</protein>
<keyword evidence="3" id="KW-1185">Reference proteome</keyword>
<sequence length="222" mass="23158">MKQVDGLESSWNEKPKSHKEWVAKSTKGVSKDVGDPFSLPLGSIEVAGASSSAVPVDKVVSVDIGMDPVVQNLVTIPDVTVLVGNVTAVDSGSVVDNIGQICDSSTEVAEASKAILDSNAQEFPSLQDSIQIKKVKGKGRKGDPSKGSSAGSKNSFDVLNGLGYEASQFIVQIRKPRAAAMGVANLLQEMKAKKKDKLDKIKGPSVVAIVQTGSVPNPTLSS</sequence>
<dbReference type="Proteomes" id="UP001396334">
    <property type="component" value="Unassembled WGS sequence"/>
</dbReference>
<evidence type="ECO:0000313" key="2">
    <source>
        <dbReference type="EMBL" id="KAK9044599.1"/>
    </source>
</evidence>
<name>A0ABR2U564_9ROSI</name>
<proteinExistence type="predicted"/>
<feature type="compositionally biased region" description="Basic and acidic residues" evidence="1">
    <location>
        <begin position="11"/>
        <end position="22"/>
    </location>
</feature>